<evidence type="ECO:0000256" key="10">
    <source>
        <dbReference type="ARBA" id="ARBA00022989"/>
    </source>
</evidence>
<keyword evidence="5 14" id="KW-0479">Metal-binding</keyword>
<evidence type="ECO:0000256" key="9">
    <source>
        <dbReference type="ARBA" id="ARBA00022840"/>
    </source>
</evidence>
<keyword evidence="7 14" id="KW-0378">Hydrolase</keyword>
<dbReference type="CDD" id="cd19501">
    <property type="entry name" value="RecA-like_FtsH"/>
    <property type="match status" value="1"/>
</dbReference>
<dbReference type="Pfam" id="PF06480">
    <property type="entry name" value="FtsH_ext"/>
    <property type="match status" value="1"/>
</dbReference>
<evidence type="ECO:0000256" key="15">
    <source>
        <dbReference type="RuleBase" id="RU003651"/>
    </source>
</evidence>
<dbReference type="HAMAP" id="MF_01458">
    <property type="entry name" value="FtsH"/>
    <property type="match status" value="1"/>
</dbReference>
<feature type="binding site" evidence="14">
    <location>
        <begin position="205"/>
        <end position="212"/>
    </location>
    <ligand>
        <name>ATP</name>
        <dbReference type="ChEBI" id="CHEBI:30616"/>
    </ligand>
</feature>
<dbReference type="PANTHER" id="PTHR23076">
    <property type="entry name" value="METALLOPROTEASE M41 FTSH"/>
    <property type="match status" value="1"/>
</dbReference>
<feature type="active site" evidence="14">
    <location>
        <position position="428"/>
    </location>
</feature>
<dbReference type="InterPro" id="IPR003960">
    <property type="entry name" value="ATPase_AAA_CS"/>
</dbReference>
<evidence type="ECO:0000256" key="8">
    <source>
        <dbReference type="ARBA" id="ARBA00022833"/>
    </source>
</evidence>
<dbReference type="Proteomes" id="UP000807825">
    <property type="component" value="Unassembled WGS sequence"/>
</dbReference>
<keyword evidence="10 14" id="KW-1133">Transmembrane helix</keyword>
<proteinExistence type="inferred from homology"/>
<dbReference type="Gene3D" id="3.40.50.300">
    <property type="entry name" value="P-loop containing nucleotide triphosphate hydrolases"/>
    <property type="match status" value="1"/>
</dbReference>
<dbReference type="GO" id="GO:0030163">
    <property type="term" value="P:protein catabolic process"/>
    <property type="evidence" value="ECO:0007669"/>
    <property type="project" value="UniProtKB-UniRule"/>
</dbReference>
<evidence type="ECO:0000256" key="13">
    <source>
        <dbReference type="ARBA" id="ARBA00061570"/>
    </source>
</evidence>
<dbReference type="GO" id="GO:0004222">
    <property type="term" value="F:metalloendopeptidase activity"/>
    <property type="evidence" value="ECO:0007669"/>
    <property type="project" value="InterPro"/>
</dbReference>
<dbReference type="InterPro" id="IPR000642">
    <property type="entry name" value="Peptidase_M41"/>
</dbReference>
<gene>
    <name evidence="14" type="primary">ftsH</name>
    <name evidence="17" type="ORF">HY912_03575</name>
</gene>
<dbReference type="SUPFAM" id="SSF140990">
    <property type="entry name" value="FtsH protease domain-like"/>
    <property type="match status" value="1"/>
</dbReference>
<comment type="similarity">
    <text evidence="13 14">In the central section; belongs to the AAA ATPase family.</text>
</comment>
<feature type="transmembrane region" description="Helical" evidence="14">
    <location>
        <begin position="12"/>
        <end position="32"/>
    </location>
</feature>
<dbReference type="InterPro" id="IPR003593">
    <property type="entry name" value="AAA+_ATPase"/>
</dbReference>
<comment type="cofactor">
    <cofactor evidence="14">
        <name>Zn(2+)</name>
        <dbReference type="ChEBI" id="CHEBI:29105"/>
    </cofactor>
    <text evidence="14">Binds 1 zinc ion per subunit.</text>
</comment>
<accession>A0A9D6Z2A3</accession>
<dbReference type="FunFam" id="3.40.50.300:FF:000001">
    <property type="entry name" value="ATP-dependent zinc metalloprotease FtsH"/>
    <property type="match status" value="1"/>
</dbReference>
<dbReference type="FunFam" id="1.10.8.60:FF:000001">
    <property type="entry name" value="ATP-dependent zinc metalloprotease FtsH"/>
    <property type="match status" value="1"/>
</dbReference>
<feature type="binding site" evidence="14">
    <location>
        <position position="504"/>
    </location>
    <ligand>
        <name>Zn(2+)</name>
        <dbReference type="ChEBI" id="CHEBI:29105"/>
        <note>catalytic</note>
    </ligand>
</feature>
<dbReference type="GO" id="GO:0016887">
    <property type="term" value="F:ATP hydrolysis activity"/>
    <property type="evidence" value="ECO:0007669"/>
    <property type="project" value="UniProtKB-UniRule"/>
</dbReference>
<evidence type="ECO:0000256" key="4">
    <source>
        <dbReference type="ARBA" id="ARBA00022692"/>
    </source>
</evidence>
<comment type="caution">
    <text evidence="17">The sequence shown here is derived from an EMBL/GenBank/DDBJ whole genome shotgun (WGS) entry which is preliminary data.</text>
</comment>
<dbReference type="GO" id="GO:0004176">
    <property type="term" value="F:ATP-dependent peptidase activity"/>
    <property type="evidence" value="ECO:0007669"/>
    <property type="project" value="InterPro"/>
</dbReference>
<dbReference type="PROSITE" id="PS00674">
    <property type="entry name" value="AAA"/>
    <property type="match status" value="1"/>
</dbReference>
<dbReference type="PANTHER" id="PTHR23076:SF113">
    <property type="entry name" value="ATP-DEPENDENT ZINC METALLOPROTEASE FTSH 1, CHLOROPLASTIC-RELATED"/>
    <property type="match status" value="1"/>
</dbReference>
<evidence type="ECO:0000256" key="14">
    <source>
        <dbReference type="HAMAP-Rule" id="MF_01458"/>
    </source>
</evidence>
<dbReference type="Gene3D" id="1.10.8.60">
    <property type="match status" value="1"/>
</dbReference>
<dbReference type="NCBIfam" id="TIGR01241">
    <property type="entry name" value="FtsH_fam"/>
    <property type="match status" value="1"/>
</dbReference>
<sequence>MPEAKNIKTKASFSIVYVLIALLILSLLQLWIAPNRENVSYSQFKKYIADGKINSVVVSQRYLKGYDKIQGKDKTEPLFPQQIFVTPRVDDKNLVEFLEQNNVEIIAENENTFLMTLLSWVLPAVIFVGIWAWAMKRMGQGSGIMTLGKSKARIVAQTDVGVTFKDVAGQEEAIQELQEVLEFLRSPGKFTQLGAKIPKGILLVGPPGTGKTLLAKAVAGEAGVPFFSISGSDFIEMFVGLGAARVRDLFEQAAKQAPCLVFIDELDAVGKARGAGNLAGHDEREQTLNQLLVEMDGFQPNLGVVILAATNRPEILDPALLRPGRFDRHILVDRPGLKGRIEILQVHTRKMKLSKDVDLEIIARRTPGFTGADLANLVNEAALLAARKEKQEVTPQELEEAIDRIVAGLEKKNRVLNEKEKRTVAYHETGHALVAAFRKTAEKVHKISIVPRGIGALGFTLQLPTEDRYLMSKRELLEKIDVLLGGRGAEITIFHEITTGAQNDLQRATEIARSMVTIYGMTENLGSVTYDQTPSPFLQQSFYPQQREISDETARLIDTEVRNIIDSRMEEVLKTLKERENLLHIVAKRLLEKETLESDEFTELVGNMQEEEKTTPKTGTIAADVRSI</sequence>
<dbReference type="InterPro" id="IPR011546">
    <property type="entry name" value="Pept_M41_FtsH_extracell"/>
</dbReference>
<dbReference type="SUPFAM" id="SSF52540">
    <property type="entry name" value="P-loop containing nucleoside triphosphate hydrolases"/>
    <property type="match status" value="1"/>
</dbReference>
<dbReference type="GO" id="GO:0005886">
    <property type="term" value="C:plasma membrane"/>
    <property type="evidence" value="ECO:0007669"/>
    <property type="project" value="UniProtKB-SubCell"/>
</dbReference>
<dbReference type="InterPro" id="IPR005936">
    <property type="entry name" value="FtsH"/>
</dbReference>
<dbReference type="GO" id="GO:0005524">
    <property type="term" value="F:ATP binding"/>
    <property type="evidence" value="ECO:0007669"/>
    <property type="project" value="UniProtKB-UniRule"/>
</dbReference>
<protein>
    <recommendedName>
        <fullName evidence="14">ATP-dependent zinc metalloprotease FtsH</fullName>
        <ecNumber evidence="14">3.4.24.-</ecNumber>
    </recommendedName>
</protein>
<dbReference type="Gene3D" id="3.30.720.210">
    <property type="match status" value="1"/>
</dbReference>
<evidence type="ECO:0000256" key="1">
    <source>
        <dbReference type="ARBA" id="ARBA00004370"/>
    </source>
</evidence>
<keyword evidence="3 14" id="KW-0645">Protease</keyword>
<keyword evidence="9 14" id="KW-0067">ATP-binding</keyword>
<dbReference type="GO" id="GO:0008270">
    <property type="term" value="F:zinc ion binding"/>
    <property type="evidence" value="ECO:0007669"/>
    <property type="project" value="UniProtKB-UniRule"/>
</dbReference>
<organism evidence="17 18">
    <name type="scientific">Desulfomonile tiedjei</name>
    <dbReference type="NCBI Taxonomy" id="2358"/>
    <lineage>
        <taxon>Bacteria</taxon>
        <taxon>Pseudomonadati</taxon>
        <taxon>Thermodesulfobacteriota</taxon>
        <taxon>Desulfomonilia</taxon>
        <taxon>Desulfomonilales</taxon>
        <taxon>Desulfomonilaceae</taxon>
        <taxon>Desulfomonile</taxon>
    </lineage>
</organism>
<keyword evidence="14" id="KW-1003">Cell membrane</keyword>
<dbReference type="Gene3D" id="1.20.58.760">
    <property type="entry name" value="Peptidase M41"/>
    <property type="match status" value="1"/>
</dbReference>
<dbReference type="InterPro" id="IPR037219">
    <property type="entry name" value="Peptidase_M41-like"/>
</dbReference>
<comment type="subunit">
    <text evidence="14">Homohexamer.</text>
</comment>
<feature type="binding site" evidence="14">
    <location>
        <position position="431"/>
    </location>
    <ligand>
        <name>Zn(2+)</name>
        <dbReference type="ChEBI" id="CHEBI:29105"/>
        <note>catalytic</note>
    </ligand>
</feature>
<evidence type="ECO:0000256" key="3">
    <source>
        <dbReference type="ARBA" id="ARBA00022670"/>
    </source>
</evidence>
<keyword evidence="8 14" id="KW-0862">Zinc</keyword>
<dbReference type="Pfam" id="PF01434">
    <property type="entry name" value="Peptidase_M41"/>
    <property type="match status" value="1"/>
</dbReference>
<evidence type="ECO:0000256" key="12">
    <source>
        <dbReference type="ARBA" id="ARBA00023136"/>
    </source>
</evidence>
<evidence type="ECO:0000256" key="7">
    <source>
        <dbReference type="ARBA" id="ARBA00022801"/>
    </source>
</evidence>
<comment type="similarity">
    <text evidence="15">Belongs to the AAA ATPase family.</text>
</comment>
<dbReference type="EMBL" id="JACRDE010000108">
    <property type="protein sequence ID" value="MBI5248550.1"/>
    <property type="molecule type" value="Genomic_DNA"/>
</dbReference>
<evidence type="ECO:0000256" key="11">
    <source>
        <dbReference type="ARBA" id="ARBA00023049"/>
    </source>
</evidence>
<dbReference type="FunFam" id="1.20.58.760:FF:000001">
    <property type="entry name" value="ATP-dependent zinc metalloprotease FtsH"/>
    <property type="match status" value="1"/>
</dbReference>
<dbReference type="EC" id="3.4.24.-" evidence="14"/>
<dbReference type="Pfam" id="PF17862">
    <property type="entry name" value="AAA_lid_3"/>
    <property type="match status" value="1"/>
</dbReference>
<evidence type="ECO:0000313" key="17">
    <source>
        <dbReference type="EMBL" id="MBI5248550.1"/>
    </source>
</evidence>
<keyword evidence="12 14" id="KW-0472">Membrane</keyword>
<feature type="binding site" evidence="14">
    <location>
        <position position="427"/>
    </location>
    <ligand>
        <name>Zn(2+)</name>
        <dbReference type="ChEBI" id="CHEBI:29105"/>
        <note>catalytic</note>
    </ligand>
</feature>
<dbReference type="InterPro" id="IPR041569">
    <property type="entry name" value="AAA_lid_3"/>
</dbReference>
<comment type="similarity">
    <text evidence="2 14">In the C-terminal section; belongs to the peptidase M41 family.</text>
</comment>
<keyword evidence="6 14" id="KW-0547">Nucleotide-binding</keyword>
<keyword evidence="4 14" id="KW-0812">Transmembrane</keyword>
<evidence type="ECO:0000256" key="6">
    <source>
        <dbReference type="ARBA" id="ARBA00022741"/>
    </source>
</evidence>
<name>A0A9D6Z2A3_9BACT</name>
<dbReference type="InterPro" id="IPR027417">
    <property type="entry name" value="P-loop_NTPase"/>
</dbReference>
<reference evidence="17" key="1">
    <citation type="submission" date="2020-07" db="EMBL/GenBank/DDBJ databases">
        <title>Huge and variable diversity of episymbiotic CPR bacteria and DPANN archaea in groundwater ecosystems.</title>
        <authorList>
            <person name="He C.Y."/>
            <person name="Keren R."/>
            <person name="Whittaker M."/>
            <person name="Farag I.F."/>
            <person name="Doudna J."/>
            <person name="Cate J.H.D."/>
            <person name="Banfield J.F."/>
        </authorList>
    </citation>
    <scope>NUCLEOTIDE SEQUENCE</scope>
    <source>
        <strain evidence="17">NC_groundwater_1664_Pr3_B-0.1um_52_9</strain>
    </source>
</reference>
<evidence type="ECO:0000313" key="18">
    <source>
        <dbReference type="Proteomes" id="UP000807825"/>
    </source>
</evidence>
<keyword evidence="11 14" id="KW-0482">Metalloprotease</keyword>
<comment type="function">
    <text evidence="14">Acts as a processive, ATP-dependent zinc metallopeptidase for both cytoplasmic and membrane proteins. Plays a role in the quality control of integral membrane proteins.</text>
</comment>
<evidence type="ECO:0000256" key="5">
    <source>
        <dbReference type="ARBA" id="ARBA00022723"/>
    </source>
</evidence>
<comment type="subcellular location">
    <subcellularLocation>
        <location evidence="14">Cell membrane</location>
        <topology evidence="14">Multi-pass membrane protein</topology>
        <orientation evidence="14">Cytoplasmic side</orientation>
    </subcellularLocation>
    <subcellularLocation>
        <location evidence="1">Membrane</location>
    </subcellularLocation>
</comment>
<feature type="domain" description="AAA+ ATPase" evidence="16">
    <location>
        <begin position="197"/>
        <end position="336"/>
    </location>
</feature>
<evidence type="ECO:0000256" key="2">
    <source>
        <dbReference type="ARBA" id="ARBA00010044"/>
    </source>
</evidence>
<dbReference type="GO" id="GO:0006508">
    <property type="term" value="P:proteolysis"/>
    <property type="evidence" value="ECO:0007669"/>
    <property type="project" value="UniProtKB-KW"/>
</dbReference>
<dbReference type="AlphaFoldDB" id="A0A9D6Z2A3"/>
<dbReference type="Pfam" id="PF00004">
    <property type="entry name" value="AAA"/>
    <property type="match status" value="1"/>
</dbReference>
<evidence type="ECO:0000259" key="16">
    <source>
        <dbReference type="SMART" id="SM00382"/>
    </source>
</evidence>
<feature type="transmembrane region" description="Helical" evidence="14">
    <location>
        <begin position="113"/>
        <end position="134"/>
    </location>
</feature>
<dbReference type="SMART" id="SM00382">
    <property type="entry name" value="AAA"/>
    <property type="match status" value="1"/>
</dbReference>
<dbReference type="InterPro" id="IPR003959">
    <property type="entry name" value="ATPase_AAA_core"/>
</dbReference>